<name>A0A0X3TQ71_9RHOB</name>
<keyword evidence="2" id="KW-1185">Reference proteome</keyword>
<evidence type="ECO:0000313" key="1">
    <source>
        <dbReference type="EMBL" id="KUJ77874.1"/>
    </source>
</evidence>
<gene>
    <name evidence="1" type="ORF">AVO45_07820</name>
</gene>
<dbReference type="STRING" id="1685379.AVO45_07820"/>
<protein>
    <recommendedName>
        <fullName evidence="3">DUF2357 domain-containing protein</fullName>
    </recommendedName>
</protein>
<sequence>MKLIRRPWSHRTEDPAAAVLGPSDCLLGEASGSHGAQSRHAVLLARDGAELRLYPYPKTGRSNAPCQITGLPARPKIGLEPRTEDERVALAASARMHRVLARIHEVEGALDDPENLWPRLQAAWDRAENEADPRMAEIVRQSQQTRPHVLQLESRIRRVLRRNREMVPLDRVQEMDRASMLWMVRQPGRSIAERAGADQRVLAIARHENFNTLENRVFHAYLRLAERFARQWLREHKTAQSSQRYRNVESYQRLCRRLSRQLRELNVGVADPDVTDNYVLMEDRAYRAIRQAWDKLLRQNKAEDELWAWQAQSWTDFCVLAVTLALHGLDEAQLLAQAPLIWLDEAIQGRRFLHDRPLAVFWLRDSGLIVEVQARPERVSRIQFAARAHVWLRVTDLNSDAIERRVPVWTPHSFEPMDLRTETQQAATLIEMLRRHATHEVMREGVILAPADATFDSHETTSGGSRVRGIVFDARGAALRQGKQALAGFVRSLFTAEAA</sequence>
<dbReference type="RefSeq" id="WP_068346836.1">
    <property type="nucleotide sequence ID" value="NZ_LQBQ01000023.1"/>
</dbReference>
<comment type="caution">
    <text evidence="1">The sequence shown here is derived from an EMBL/GenBank/DDBJ whole genome shotgun (WGS) entry which is preliminary data.</text>
</comment>
<proteinExistence type="predicted"/>
<accession>A0A0X3TQ71</accession>
<dbReference type="Proteomes" id="UP000053791">
    <property type="component" value="Unassembled WGS sequence"/>
</dbReference>
<evidence type="ECO:0000313" key="2">
    <source>
        <dbReference type="Proteomes" id="UP000053791"/>
    </source>
</evidence>
<dbReference type="AlphaFoldDB" id="A0A0X3TQ71"/>
<organism evidence="1 2">
    <name type="scientific">Ruegeria marisrubri</name>
    <dbReference type="NCBI Taxonomy" id="1685379"/>
    <lineage>
        <taxon>Bacteria</taxon>
        <taxon>Pseudomonadati</taxon>
        <taxon>Pseudomonadota</taxon>
        <taxon>Alphaproteobacteria</taxon>
        <taxon>Rhodobacterales</taxon>
        <taxon>Roseobacteraceae</taxon>
        <taxon>Ruegeria</taxon>
    </lineage>
</organism>
<dbReference type="EMBL" id="LQBQ01000023">
    <property type="protein sequence ID" value="KUJ77874.1"/>
    <property type="molecule type" value="Genomic_DNA"/>
</dbReference>
<evidence type="ECO:0008006" key="3">
    <source>
        <dbReference type="Google" id="ProtNLM"/>
    </source>
</evidence>
<reference evidence="1 2" key="1">
    <citation type="submission" date="2015-12" db="EMBL/GenBank/DDBJ databases">
        <authorList>
            <person name="Shamseldin A."/>
            <person name="Moawad H."/>
            <person name="Abd El-Rahim W.M."/>
            <person name="Sadowsky M.J."/>
        </authorList>
    </citation>
    <scope>NUCLEOTIDE SEQUENCE [LARGE SCALE GENOMIC DNA]</scope>
    <source>
        <strain evidence="1 2">ZGT118</strain>
    </source>
</reference>